<sequence length="277" mass="31147">MLWIIDDNIEFIPEKNKLASLSRPELSVLLTRPASRCLVLLLEAAHSVVLHQTFFEKVWPDELVQVPTNTLYQNISIVRRGLRTVGETDKTILATVSRRGFQIESNVKVVRISAEEYHNTSQVEAIYEPSTGAASPASDTQRIVKSLTKPRRRICVLRDNKWPALHMAVAFLLGALVVYSATFVNADDSLFEDYTLFETSNGCHFYSTEDAIDDNSPYQKDKATIIKTGLDCQKYPWVYFPSSNALPALTALICQKPYDDATDSGCVSLYFRGVTRD</sequence>
<keyword evidence="3" id="KW-1133">Transmembrane helix</keyword>
<dbReference type="SMART" id="SM00862">
    <property type="entry name" value="Trans_reg_C"/>
    <property type="match status" value="1"/>
</dbReference>
<evidence type="ECO:0000256" key="1">
    <source>
        <dbReference type="ARBA" id="ARBA00023125"/>
    </source>
</evidence>
<feature type="DNA-binding region" description="OmpR/PhoB-type" evidence="2">
    <location>
        <begin position="1"/>
        <end position="105"/>
    </location>
</feature>
<protein>
    <submittedName>
        <fullName evidence="5">Putative sensory transducer</fullName>
    </submittedName>
</protein>
<evidence type="ECO:0000256" key="2">
    <source>
        <dbReference type="PROSITE-ProRule" id="PRU01091"/>
    </source>
</evidence>
<keyword evidence="3" id="KW-0812">Transmembrane</keyword>
<dbReference type="GO" id="GO:0006355">
    <property type="term" value="P:regulation of DNA-templated transcription"/>
    <property type="evidence" value="ECO:0007669"/>
    <property type="project" value="InterPro"/>
</dbReference>
<dbReference type="RefSeq" id="WP_038154551.1">
    <property type="nucleotide sequence ID" value="NZ_JMTB01000042.1"/>
</dbReference>
<dbReference type="Proteomes" id="UP000028630">
    <property type="component" value="Unassembled WGS sequence"/>
</dbReference>
<dbReference type="PROSITE" id="PS51755">
    <property type="entry name" value="OMPR_PHOB"/>
    <property type="match status" value="1"/>
</dbReference>
<accession>A0A085AG96</accession>
<feature type="transmembrane region" description="Helical" evidence="3">
    <location>
        <begin position="162"/>
        <end position="181"/>
    </location>
</feature>
<feature type="domain" description="OmpR/PhoB-type" evidence="4">
    <location>
        <begin position="1"/>
        <end position="105"/>
    </location>
</feature>
<dbReference type="AlphaFoldDB" id="A0A085AG96"/>
<organism evidence="5 6">
    <name type="scientific">Trabulsiella guamensis ATCC 49490</name>
    <dbReference type="NCBI Taxonomy" id="1005994"/>
    <lineage>
        <taxon>Bacteria</taxon>
        <taxon>Pseudomonadati</taxon>
        <taxon>Pseudomonadota</taxon>
        <taxon>Gammaproteobacteria</taxon>
        <taxon>Enterobacterales</taxon>
        <taxon>Enterobacteriaceae</taxon>
        <taxon>Trabulsiella</taxon>
    </lineage>
</organism>
<evidence type="ECO:0000313" key="6">
    <source>
        <dbReference type="Proteomes" id="UP000028630"/>
    </source>
</evidence>
<name>A0A085AG96_9ENTR</name>
<reference evidence="6" key="1">
    <citation type="submission" date="2014-05" db="EMBL/GenBank/DDBJ databases">
        <title>ATOL: Assembling a taxonomically balanced genome-scale reconstruction of the evolutionary history of the Enterobacteriaceae.</title>
        <authorList>
            <person name="Plunkett G. III"/>
            <person name="Neeno-Eckwall E.C."/>
            <person name="Glasner J.D."/>
            <person name="Perna N.T."/>
        </authorList>
    </citation>
    <scope>NUCLEOTIDE SEQUENCE [LARGE SCALE GENOMIC DNA]</scope>
    <source>
        <strain evidence="6">ATCC 49490</strain>
    </source>
</reference>
<dbReference type="eggNOG" id="COG3710">
    <property type="taxonomic scope" value="Bacteria"/>
</dbReference>
<keyword evidence="6" id="KW-1185">Reference proteome</keyword>
<dbReference type="EMBL" id="JMTB01000042">
    <property type="protein sequence ID" value="KFC09241.1"/>
    <property type="molecule type" value="Genomic_DNA"/>
</dbReference>
<dbReference type="InterPro" id="IPR001867">
    <property type="entry name" value="OmpR/PhoB-type_DNA-bd"/>
</dbReference>
<proteinExistence type="predicted"/>
<dbReference type="GO" id="GO:0000160">
    <property type="term" value="P:phosphorelay signal transduction system"/>
    <property type="evidence" value="ECO:0007669"/>
    <property type="project" value="InterPro"/>
</dbReference>
<keyword evidence="1 2" id="KW-0238">DNA-binding</keyword>
<dbReference type="GO" id="GO:0003677">
    <property type="term" value="F:DNA binding"/>
    <property type="evidence" value="ECO:0007669"/>
    <property type="project" value="UniProtKB-UniRule"/>
</dbReference>
<dbReference type="OrthoDB" id="7003224at2"/>
<evidence type="ECO:0000256" key="3">
    <source>
        <dbReference type="SAM" id="Phobius"/>
    </source>
</evidence>
<dbReference type="Gene3D" id="1.10.10.10">
    <property type="entry name" value="Winged helix-like DNA-binding domain superfamily/Winged helix DNA-binding domain"/>
    <property type="match status" value="1"/>
</dbReference>
<keyword evidence="3" id="KW-0472">Membrane</keyword>
<evidence type="ECO:0000313" key="5">
    <source>
        <dbReference type="EMBL" id="KFC09241.1"/>
    </source>
</evidence>
<comment type="caution">
    <text evidence="5">The sequence shown here is derived from an EMBL/GenBank/DDBJ whole genome shotgun (WGS) entry which is preliminary data.</text>
</comment>
<dbReference type="InterPro" id="IPR016032">
    <property type="entry name" value="Sig_transdc_resp-reg_C-effctor"/>
</dbReference>
<dbReference type="SUPFAM" id="SSF46894">
    <property type="entry name" value="C-terminal effector domain of the bipartite response regulators"/>
    <property type="match status" value="1"/>
</dbReference>
<evidence type="ECO:0000259" key="4">
    <source>
        <dbReference type="PROSITE" id="PS51755"/>
    </source>
</evidence>
<dbReference type="Pfam" id="PF00486">
    <property type="entry name" value="Trans_reg_C"/>
    <property type="match status" value="1"/>
</dbReference>
<gene>
    <name evidence="5" type="ORF">GTGU_00966</name>
</gene>
<dbReference type="InterPro" id="IPR036388">
    <property type="entry name" value="WH-like_DNA-bd_sf"/>
</dbReference>